<protein>
    <submittedName>
        <fullName evidence="1">Uncharacterized protein</fullName>
    </submittedName>
</protein>
<proteinExistence type="predicted"/>
<gene>
    <name evidence="1" type="ORF">CTOB1V02_LOCUS12912</name>
</gene>
<reference evidence="1" key="1">
    <citation type="submission" date="2020-11" db="EMBL/GenBank/DDBJ databases">
        <authorList>
            <person name="Tran Van P."/>
        </authorList>
    </citation>
    <scope>NUCLEOTIDE SEQUENCE</scope>
</reference>
<evidence type="ECO:0000313" key="1">
    <source>
        <dbReference type="EMBL" id="CAD7235096.1"/>
    </source>
</evidence>
<sequence>GSIACLVNSPFIPSPHRKFPYFFGKLIPVGKFLCCLLLSPGKAHSRRAVPFPREVPAFNFSIRCVSPVASKHESPPSVLVRLCAVLDWSNRFLSRRLPKRFLYAAVSGRGGLFLRLHRLYPVDRWRRLLRETKQRIPGRVPFKQKVAGVPELPLHHARYNEGRALG</sequence>
<feature type="non-terminal residue" evidence="1">
    <location>
        <position position="166"/>
    </location>
</feature>
<accession>A0A7R8WNH2</accession>
<dbReference type="AlphaFoldDB" id="A0A7R8WNH2"/>
<organism evidence="1">
    <name type="scientific">Cyprideis torosa</name>
    <dbReference type="NCBI Taxonomy" id="163714"/>
    <lineage>
        <taxon>Eukaryota</taxon>
        <taxon>Metazoa</taxon>
        <taxon>Ecdysozoa</taxon>
        <taxon>Arthropoda</taxon>
        <taxon>Crustacea</taxon>
        <taxon>Oligostraca</taxon>
        <taxon>Ostracoda</taxon>
        <taxon>Podocopa</taxon>
        <taxon>Podocopida</taxon>
        <taxon>Cytherocopina</taxon>
        <taxon>Cytheroidea</taxon>
        <taxon>Cytherideidae</taxon>
        <taxon>Cyprideis</taxon>
    </lineage>
</organism>
<feature type="non-terminal residue" evidence="1">
    <location>
        <position position="1"/>
    </location>
</feature>
<dbReference type="EMBL" id="OB671168">
    <property type="protein sequence ID" value="CAD7235096.1"/>
    <property type="molecule type" value="Genomic_DNA"/>
</dbReference>
<name>A0A7R8WNH2_9CRUS</name>